<dbReference type="OrthoDB" id="8045861at2759"/>
<evidence type="ECO:0000313" key="3">
    <source>
        <dbReference type="Proteomes" id="UP000276133"/>
    </source>
</evidence>
<accession>A0A3M7R0Z3</accession>
<comment type="caution">
    <text evidence="2">The sequence shown here is derived from an EMBL/GenBank/DDBJ whole genome shotgun (WGS) entry which is preliminary data.</text>
</comment>
<evidence type="ECO:0000256" key="1">
    <source>
        <dbReference type="SAM" id="SignalP"/>
    </source>
</evidence>
<sequence>MSTLERWQLCILVRLSIISLCEYGTELYVCCQRILKGDLKAKDLKQLENKTRTCLSNMDPKVIQDHGKNVHTRLDIICHFASFDITRTNIIGAMNFRFF</sequence>
<evidence type="ECO:0000313" key="2">
    <source>
        <dbReference type="EMBL" id="RNA17149.1"/>
    </source>
</evidence>
<dbReference type="EMBL" id="REGN01004524">
    <property type="protein sequence ID" value="RNA17149.1"/>
    <property type="molecule type" value="Genomic_DNA"/>
</dbReference>
<reference evidence="2 3" key="1">
    <citation type="journal article" date="2018" name="Sci. Rep.">
        <title>Genomic signatures of local adaptation to the degree of environmental predictability in rotifers.</title>
        <authorList>
            <person name="Franch-Gras L."/>
            <person name="Hahn C."/>
            <person name="Garcia-Roger E.M."/>
            <person name="Carmona M.J."/>
            <person name="Serra M."/>
            <person name="Gomez A."/>
        </authorList>
    </citation>
    <scope>NUCLEOTIDE SEQUENCE [LARGE SCALE GENOMIC DNA]</scope>
    <source>
        <strain evidence="2">HYR1</strain>
    </source>
</reference>
<gene>
    <name evidence="2" type="ORF">BpHYR1_004116</name>
</gene>
<feature type="chain" id="PRO_5017976539" evidence="1">
    <location>
        <begin position="24"/>
        <end position="99"/>
    </location>
</feature>
<dbReference type="Proteomes" id="UP000276133">
    <property type="component" value="Unassembled WGS sequence"/>
</dbReference>
<organism evidence="2 3">
    <name type="scientific">Brachionus plicatilis</name>
    <name type="common">Marine rotifer</name>
    <name type="synonym">Brachionus muelleri</name>
    <dbReference type="NCBI Taxonomy" id="10195"/>
    <lineage>
        <taxon>Eukaryota</taxon>
        <taxon>Metazoa</taxon>
        <taxon>Spiralia</taxon>
        <taxon>Gnathifera</taxon>
        <taxon>Rotifera</taxon>
        <taxon>Eurotatoria</taxon>
        <taxon>Monogononta</taxon>
        <taxon>Pseudotrocha</taxon>
        <taxon>Ploima</taxon>
        <taxon>Brachionidae</taxon>
        <taxon>Brachionus</taxon>
    </lineage>
</organism>
<keyword evidence="1" id="KW-0732">Signal</keyword>
<protein>
    <submittedName>
        <fullName evidence="2">Uncharacterized protein</fullName>
    </submittedName>
</protein>
<feature type="signal peptide" evidence="1">
    <location>
        <begin position="1"/>
        <end position="23"/>
    </location>
</feature>
<keyword evidence="3" id="KW-1185">Reference proteome</keyword>
<name>A0A3M7R0Z3_BRAPC</name>
<dbReference type="AlphaFoldDB" id="A0A3M7R0Z3"/>
<proteinExistence type="predicted"/>